<organism evidence="2 3">
    <name type="scientific">Rhynchospora pubera</name>
    <dbReference type="NCBI Taxonomy" id="906938"/>
    <lineage>
        <taxon>Eukaryota</taxon>
        <taxon>Viridiplantae</taxon>
        <taxon>Streptophyta</taxon>
        <taxon>Embryophyta</taxon>
        <taxon>Tracheophyta</taxon>
        <taxon>Spermatophyta</taxon>
        <taxon>Magnoliopsida</taxon>
        <taxon>Liliopsida</taxon>
        <taxon>Poales</taxon>
        <taxon>Cyperaceae</taxon>
        <taxon>Cyperoideae</taxon>
        <taxon>Rhynchosporeae</taxon>
        <taxon>Rhynchospora</taxon>
    </lineage>
</organism>
<dbReference type="GO" id="GO:0016829">
    <property type="term" value="F:lyase activity"/>
    <property type="evidence" value="ECO:0007669"/>
    <property type="project" value="UniProtKB-KW"/>
</dbReference>
<keyword evidence="3" id="KW-1185">Reference proteome</keyword>
<dbReference type="PROSITE" id="PS51819">
    <property type="entry name" value="VOC"/>
    <property type="match status" value="1"/>
</dbReference>
<dbReference type="SUPFAM" id="SSF54593">
    <property type="entry name" value="Glyoxalase/Bleomycin resistance protein/Dihydroxybiphenyl dioxygenase"/>
    <property type="match status" value="1"/>
</dbReference>
<accession>A0AAV8D0P3</accession>
<dbReference type="PANTHER" id="PTHR47802">
    <property type="entry name" value="GLYOXALASE FAMILY PROTEIN, EXPRESSED"/>
    <property type="match status" value="1"/>
</dbReference>
<dbReference type="InterPro" id="IPR029068">
    <property type="entry name" value="Glyas_Bleomycin-R_OHBP_Dase"/>
</dbReference>
<dbReference type="AlphaFoldDB" id="A0AAV8D0P3"/>
<comment type="caution">
    <text evidence="2">The sequence shown here is derived from an EMBL/GenBank/DDBJ whole genome shotgun (WGS) entry which is preliminary data.</text>
</comment>
<evidence type="ECO:0000259" key="1">
    <source>
        <dbReference type="PROSITE" id="PS51819"/>
    </source>
</evidence>
<dbReference type="Gene3D" id="3.10.180.10">
    <property type="entry name" value="2,3-Dihydroxybiphenyl 1,2-Dioxygenase, domain 1"/>
    <property type="match status" value="1"/>
</dbReference>
<dbReference type="InterPro" id="IPR004360">
    <property type="entry name" value="Glyas_Fos-R_dOase_dom"/>
</dbReference>
<evidence type="ECO:0000313" key="3">
    <source>
        <dbReference type="Proteomes" id="UP001140206"/>
    </source>
</evidence>
<sequence>MAAADLVELNHIARESSDVKRLAAFYQQILGFEQMDTPNFGDVDVIWLRISPSLSMHIIQRDPQSSLPVSPCATTVASSVIRDPKQLSRGHHLSFSVSNFDSFVQTLKEKGIEVFQKTQPDGKTKQVFFFDPDGTCSFETSFTVHTDTDQLAVFFFFY</sequence>
<dbReference type="Proteomes" id="UP001140206">
    <property type="component" value="Chromosome 4"/>
</dbReference>
<dbReference type="CDD" id="cd07245">
    <property type="entry name" value="VOC_like"/>
    <property type="match status" value="1"/>
</dbReference>
<dbReference type="Pfam" id="PF00903">
    <property type="entry name" value="Glyoxalase"/>
    <property type="match status" value="1"/>
</dbReference>
<evidence type="ECO:0000313" key="2">
    <source>
        <dbReference type="EMBL" id="KAJ4762035.1"/>
    </source>
</evidence>
<name>A0AAV8D0P3_9POAL</name>
<feature type="domain" description="VOC" evidence="1">
    <location>
        <begin position="8"/>
        <end position="142"/>
    </location>
</feature>
<keyword evidence="2" id="KW-0456">Lyase</keyword>
<proteinExistence type="predicted"/>
<dbReference type="InterPro" id="IPR037523">
    <property type="entry name" value="VOC_core"/>
</dbReference>
<dbReference type="PANTHER" id="PTHR47802:SF1">
    <property type="entry name" value="GLYOXALASE FAMILY PROTEIN, EXPRESSED"/>
    <property type="match status" value="1"/>
</dbReference>
<reference evidence="2" key="1">
    <citation type="submission" date="2022-08" db="EMBL/GenBank/DDBJ databases">
        <authorList>
            <person name="Marques A."/>
        </authorList>
    </citation>
    <scope>NUCLEOTIDE SEQUENCE</scope>
    <source>
        <strain evidence="2">RhyPub2mFocal</strain>
        <tissue evidence="2">Leaves</tissue>
    </source>
</reference>
<dbReference type="EMBL" id="JAMFTS010000004">
    <property type="protein sequence ID" value="KAJ4762035.1"/>
    <property type="molecule type" value="Genomic_DNA"/>
</dbReference>
<protein>
    <submittedName>
        <fullName evidence="2">Lactoylglutathione lyase / glyoxalase I family protein</fullName>
    </submittedName>
</protein>
<gene>
    <name evidence="2" type="ORF">LUZ62_072410</name>
</gene>